<dbReference type="EMBL" id="JBGFUD010026043">
    <property type="protein sequence ID" value="MFH4985013.1"/>
    <property type="molecule type" value="Genomic_DNA"/>
</dbReference>
<protein>
    <submittedName>
        <fullName evidence="2">Uncharacterized protein</fullName>
    </submittedName>
</protein>
<feature type="non-terminal residue" evidence="2">
    <location>
        <position position="123"/>
    </location>
</feature>
<name>A0ABD6EYG7_9BILA</name>
<dbReference type="Proteomes" id="UP001608902">
    <property type="component" value="Unassembled WGS sequence"/>
</dbReference>
<feature type="region of interest" description="Disordered" evidence="1">
    <location>
        <begin position="87"/>
        <end position="123"/>
    </location>
</feature>
<accession>A0ABD6EYG7</accession>
<feature type="compositionally biased region" description="Gly residues" evidence="1">
    <location>
        <begin position="87"/>
        <end position="98"/>
    </location>
</feature>
<evidence type="ECO:0000313" key="2">
    <source>
        <dbReference type="EMBL" id="MFH4985013.1"/>
    </source>
</evidence>
<reference evidence="2 3" key="1">
    <citation type="submission" date="2024-08" db="EMBL/GenBank/DDBJ databases">
        <title>Gnathostoma spinigerum genome.</title>
        <authorList>
            <person name="Gonzalez-Bertolin B."/>
            <person name="Monzon S."/>
            <person name="Zaballos A."/>
            <person name="Jimenez P."/>
            <person name="Dekumyoy P."/>
            <person name="Varona S."/>
            <person name="Cuesta I."/>
            <person name="Sumanam S."/>
            <person name="Adisakwattana P."/>
            <person name="Gasser R.B."/>
            <person name="Hernandez-Gonzalez A."/>
            <person name="Young N.D."/>
            <person name="Perteguer M.J."/>
        </authorList>
    </citation>
    <scope>NUCLEOTIDE SEQUENCE [LARGE SCALE GENOMIC DNA]</scope>
    <source>
        <strain evidence="2">AL3</strain>
        <tissue evidence="2">Liver</tissue>
    </source>
</reference>
<sequence length="123" mass="11916">MAAIDQQQAVINMLEGFSFAEGQQNSGGVLSHGATYMPPLSGLLGNSQLISNTPHFGSCGNLISSAQGNPSLQDVFQLAPLGSSGGHGPLLMGGGGGPPFEARPGSLAPGGPIGGGDSASGGA</sequence>
<gene>
    <name evidence="2" type="ORF">AB6A40_011722</name>
</gene>
<proteinExistence type="predicted"/>
<comment type="caution">
    <text evidence="2">The sequence shown here is derived from an EMBL/GenBank/DDBJ whole genome shotgun (WGS) entry which is preliminary data.</text>
</comment>
<evidence type="ECO:0000256" key="1">
    <source>
        <dbReference type="SAM" id="MobiDB-lite"/>
    </source>
</evidence>
<feature type="compositionally biased region" description="Gly residues" evidence="1">
    <location>
        <begin position="111"/>
        <end position="123"/>
    </location>
</feature>
<dbReference type="AlphaFoldDB" id="A0ABD6EYG7"/>
<keyword evidence="3" id="KW-1185">Reference proteome</keyword>
<organism evidence="2 3">
    <name type="scientific">Gnathostoma spinigerum</name>
    <dbReference type="NCBI Taxonomy" id="75299"/>
    <lineage>
        <taxon>Eukaryota</taxon>
        <taxon>Metazoa</taxon>
        <taxon>Ecdysozoa</taxon>
        <taxon>Nematoda</taxon>
        <taxon>Chromadorea</taxon>
        <taxon>Rhabditida</taxon>
        <taxon>Spirurina</taxon>
        <taxon>Gnathostomatomorpha</taxon>
        <taxon>Gnathostomatoidea</taxon>
        <taxon>Gnathostomatidae</taxon>
        <taxon>Gnathostoma</taxon>
    </lineage>
</organism>
<evidence type="ECO:0000313" key="3">
    <source>
        <dbReference type="Proteomes" id="UP001608902"/>
    </source>
</evidence>